<dbReference type="Proteomes" id="UP001262889">
    <property type="component" value="Unassembled WGS sequence"/>
</dbReference>
<reference evidence="3 4" key="1">
    <citation type="submission" date="2023-09" db="EMBL/GenBank/DDBJ databases">
        <authorList>
            <person name="Rey-Velasco X."/>
        </authorList>
    </citation>
    <scope>NUCLEOTIDE SEQUENCE [LARGE SCALE GENOMIC DNA]</scope>
    <source>
        <strain evidence="3 4">F363</strain>
    </source>
</reference>
<gene>
    <name evidence="3" type="ORF">RM553_15795</name>
</gene>
<feature type="compositionally biased region" description="Low complexity" evidence="1">
    <location>
        <begin position="26"/>
        <end position="58"/>
    </location>
</feature>
<feature type="region of interest" description="Disordered" evidence="1">
    <location>
        <begin position="19"/>
        <end position="58"/>
    </location>
</feature>
<protein>
    <submittedName>
        <fullName evidence="3">Collagen-like protein</fullName>
    </submittedName>
</protein>
<keyword evidence="4" id="KW-1185">Reference proteome</keyword>
<evidence type="ECO:0000256" key="1">
    <source>
        <dbReference type="SAM" id="MobiDB-lite"/>
    </source>
</evidence>
<sequence>MKKTLLLLLFCTSIFSCSTEGPPGPEGEQGPQGEQGPEGSQGPQGEQGEQGPQGEPGEAVVGTVLDLEVSNFTADNYYTLSVDFETEGIEVDEDDAVFVYMAWGQYEDPDGVPYYVWRQLPQVIYTDDGEQIQYTFEYTYFDLNIFLFSSIPDEDFETIDPTYTDNQLFRIIIVPADFAENTNVDIADYNAVVNELGIDTSEITSISTIKN</sequence>
<dbReference type="PROSITE" id="PS51257">
    <property type="entry name" value="PROKAR_LIPOPROTEIN"/>
    <property type="match status" value="1"/>
</dbReference>
<organism evidence="3 4">
    <name type="scientific">Autumnicola tepida</name>
    <dbReference type="NCBI Taxonomy" id="3075595"/>
    <lineage>
        <taxon>Bacteria</taxon>
        <taxon>Pseudomonadati</taxon>
        <taxon>Bacteroidota</taxon>
        <taxon>Flavobacteriia</taxon>
        <taxon>Flavobacteriales</taxon>
        <taxon>Flavobacteriaceae</taxon>
        <taxon>Autumnicola</taxon>
    </lineage>
</organism>
<evidence type="ECO:0000313" key="3">
    <source>
        <dbReference type="EMBL" id="MDT0644301.1"/>
    </source>
</evidence>
<comment type="caution">
    <text evidence="3">The sequence shown here is derived from an EMBL/GenBank/DDBJ whole genome shotgun (WGS) entry which is preliminary data.</text>
</comment>
<evidence type="ECO:0000256" key="2">
    <source>
        <dbReference type="SAM" id="SignalP"/>
    </source>
</evidence>
<name>A0ABU3CD81_9FLAO</name>
<proteinExistence type="predicted"/>
<keyword evidence="2" id="KW-0732">Signal</keyword>
<accession>A0ABU3CD81</accession>
<feature type="signal peptide" evidence="2">
    <location>
        <begin position="1"/>
        <end position="18"/>
    </location>
</feature>
<dbReference type="RefSeq" id="WP_311535919.1">
    <property type="nucleotide sequence ID" value="NZ_JAVRHQ010000024.1"/>
</dbReference>
<dbReference type="Pfam" id="PF01391">
    <property type="entry name" value="Collagen"/>
    <property type="match status" value="1"/>
</dbReference>
<dbReference type="EMBL" id="JAVRHQ010000024">
    <property type="protein sequence ID" value="MDT0644301.1"/>
    <property type="molecule type" value="Genomic_DNA"/>
</dbReference>
<evidence type="ECO:0000313" key="4">
    <source>
        <dbReference type="Proteomes" id="UP001262889"/>
    </source>
</evidence>
<feature type="chain" id="PRO_5047415373" evidence="2">
    <location>
        <begin position="19"/>
        <end position="211"/>
    </location>
</feature>
<dbReference type="Gene3D" id="1.20.5.320">
    <property type="entry name" value="6-Phosphogluconate Dehydrogenase, domain 3"/>
    <property type="match status" value="1"/>
</dbReference>
<dbReference type="InterPro" id="IPR008160">
    <property type="entry name" value="Collagen"/>
</dbReference>